<dbReference type="PIRSF" id="PIRSF033091">
    <property type="entry name" value="Pesterase_YhaO"/>
    <property type="match status" value="1"/>
</dbReference>
<keyword evidence="4" id="KW-0540">Nuclease</keyword>
<dbReference type="Proteomes" id="UP001157137">
    <property type="component" value="Unassembled WGS sequence"/>
</dbReference>
<dbReference type="CDD" id="cd00840">
    <property type="entry name" value="MPP_Mre11_N"/>
    <property type="match status" value="1"/>
</dbReference>
<dbReference type="AlphaFoldDB" id="A0A1H2TUB0"/>
<keyword evidence="4" id="KW-0269">Exonuclease</keyword>
<reference evidence="5" key="1">
    <citation type="submission" date="2016-10" db="EMBL/GenBank/DDBJ databases">
        <authorList>
            <person name="Varghese N."/>
        </authorList>
    </citation>
    <scope>NUCLEOTIDE SEQUENCE [LARGE SCALE GENOMIC DNA]</scope>
    <source>
        <strain evidence="5">DSM 12489</strain>
    </source>
</reference>
<dbReference type="EMBL" id="BSRA01000008">
    <property type="protein sequence ID" value="GLV14006.1"/>
    <property type="molecule type" value="Genomic_DNA"/>
</dbReference>
<evidence type="ECO:0000313" key="4">
    <source>
        <dbReference type="EMBL" id="SDW47308.1"/>
    </source>
</evidence>
<dbReference type="PANTHER" id="PTHR30337">
    <property type="entry name" value="COMPONENT OF ATP-DEPENDENT DSDNA EXONUCLEASE"/>
    <property type="match status" value="1"/>
</dbReference>
<protein>
    <submittedName>
        <fullName evidence="4">DNA repair exonuclease SbcCD nuclease subunit</fullName>
    </submittedName>
    <submittedName>
        <fullName evidence="3">Metallophosphoesterase</fullName>
    </submittedName>
</protein>
<keyword evidence="5" id="KW-1185">Reference proteome</keyword>
<feature type="domain" description="Calcineurin-like phosphoesterase" evidence="2">
    <location>
        <begin position="17"/>
        <end position="211"/>
    </location>
</feature>
<evidence type="ECO:0000256" key="1">
    <source>
        <dbReference type="ARBA" id="ARBA00022801"/>
    </source>
</evidence>
<dbReference type="Gene3D" id="3.60.21.10">
    <property type="match status" value="1"/>
</dbReference>
<proteinExistence type="predicted"/>
<sequence length="432" mass="48366">MDQLISLIGTGGVHLFTFVHCADLHLDSPLHGLSGRADAPIDQLRSATRRALENLVDFCVRESVHFVVIAGDVYDGDWKDYHTGLFFRKCMARLGEAGIPVFFIRGNHDAASIITRELRLPDNVFEFSVLEPETHYLEDIGVAIHGQGFAKRDVRENLAISYPDPVPGYFNIGLLHTAVQGQAGHDTYAPCRIDDLRHKGYDYWALGHIHMRQILHEYPHIVYPGNLQGRHIRETGAKGCTVVRVDGGRVVDLRQQPLDVLRWEVCEIAIDGVTDLHEVVDRTASSLAKLTHAHQGYPLAVRAVLTGETEIHGALLGDEDRVYAEVIGIAQDIGSHIWIEQVRIDTRPVATAEQRLDQATSDWLVSALQAARGDVHLLDQFVRDMQSTQDRHGYFDHGADTSYIRSRDDVLRLLDEAEAMLYAQLARGSDQR</sequence>
<dbReference type="InterPro" id="IPR029052">
    <property type="entry name" value="Metallo-depent_PP-like"/>
</dbReference>
<dbReference type="RefSeq" id="WP_074692796.1">
    <property type="nucleotide sequence ID" value="NZ_FNOJ01000006.1"/>
</dbReference>
<dbReference type="STRING" id="89784.SAMN04489725_106132"/>
<dbReference type="InterPro" id="IPR050535">
    <property type="entry name" value="DNA_Repair-Maintenance_Comp"/>
</dbReference>
<gene>
    <name evidence="3" type="ORF">Heshes_16900</name>
    <name evidence="4" type="ORF">SAMN04489725_106132</name>
</gene>
<dbReference type="Pfam" id="PF00149">
    <property type="entry name" value="Metallophos"/>
    <property type="match status" value="1"/>
</dbReference>
<organism evidence="4 5">
    <name type="scientific">Alicyclobacillus hesperidum</name>
    <dbReference type="NCBI Taxonomy" id="89784"/>
    <lineage>
        <taxon>Bacteria</taxon>
        <taxon>Bacillati</taxon>
        <taxon>Bacillota</taxon>
        <taxon>Bacilli</taxon>
        <taxon>Bacillales</taxon>
        <taxon>Alicyclobacillaceae</taxon>
        <taxon>Alicyclobacillus</taxon>
    </lineage>
</organism>
<keyword evidence="1" id="KW-0378">Hydrolase</keyword>
<reference evidence="3" key="3">
    <citation type="submission" date="2023-02" db="EMBL/GenBank/DDBJ databases">
        <title>Proposal of a novel subspecies: Alicyclobacillus hesperidum subspecies aegle.</title>
        <authorList>
            <person name="Goto K."/>
            <person name="Fujii T."/>
            <person name="Yasui K."/>
            <person name="Mochida K."/>
            <person name="Kato-Tanaka Y."/>
            <person name="Morohoshi S."/>
            <person name="An S.Y."/>
            <person name="Kasai H."/>
            <person name="Yokota A."/>
        </authorList>
    </citation>
    <scope>NUCLEOTIDE SEQUENCE</scope>
    <source>
        <strain evidence="3">DSM 12766</strain>
    </source>
</reference>
<evidence type="ECO:0000259" key="2">
    <source>
        <dbReference type="Pfam" id="PF00149"/>
    </source>
</evidence>
<dbReference type="InterPro" id="IPR004843">
    <property type="entry name" value="Calcineurin-like_PHP"/>
</dbReference>
<reference evidence="4" key="2">
    <citation type="submission" date="2016-10" db="EMBL/GenBank/DDBJ databases">
        <authorList>
            <person name="de Groot N.N."/>
        </authorList>
    </citation>
    <scope>NUCLEOTIDE SEQUENCE [LARGE SCALE GENOMIC DNA]</scope>
    <source>
        <strain evidence="4">DSM 12489</strain>
    </source>
</reference>
<dbReference type="Proteomes" id="UP000182589">
    <property type="component" value="Unassembled WGS sequence"/>
</dbReference>
<dbReference type="EMBL" id="FNOJ01000006">
    <property type="protein sequence ID" value="SDW47308.1"/>
    <property type="molecule type" value="Genomic_DNA"/>
</dbReference>
<accession>A0A1H2TUB0</accession>
<dbReference type="PANTHER" id="PTHR30337:SF7">
    <property type="entry name" value="PHOSPHOESTERASE"/>
    <property type="match status" value="1"/>
</dbReference>
<evidence type="ECO:0000313" key="5">
    <source>
        <dbReference type="Proteomes" id="UP000182589"/>
    </source>
</evidence>
<evidence type="ECO:0000313" key="3">
    <source>
        <dbReference type="EMBL" id="GLV14006.1"/>
    </source>
</evidence>
<dbReference type="GO" id="GO:0004527">
    <property type="term" value="F:exonuclease activity"/>
    <property type="evidence" value="ECO:0007669"/>
    <property type="project" value="UniProtKB-KW"/>
</dbReference>
<dbReference type="InterPro" id="IPR041796">
    <property type="entry name" value="Mre11_N"/>
</dbReference>
<dbReference type="InterPro" id="IPR014576">
    <property type="entry name" value="Pesterase_YhaO"/>
</dbReference>
<name>A0A1H2TUB0_9BACL</name>
<dbReference type="SUPFAM" id="SSF56300">
    <property type="entry name" value="Metallo-dependent phosphatases"/>
    <property type="match status" value="1"/>
</dbReference>